<protein>
    <submittedName>
        <fullName evidence="2">Uncharacterized protein</fullName>
    </submittedName>
</protein>
<sequence>MSDTSDSDWRASPQREVSRKKYRLLSDIGHGSSDHGIEPVRRSRRMRSAASGGISGEPAPKVARLCGIPITDFLFSVDPEKSSIKLGFPRLKLGLHLPGPLF</sequence>
<dbReference type="AlphaFoldDB" id="A0A811N8W8"/>
<organism evidence="2 3">
    <name type="scientific">Miscanthus lutarioriparius</name>
    <dbReference type="NCBI Taxonomy" id="422564"/>
    <lineage>
        <taxon>Eukaryota</taxon>
        <taxon>Viridiplantae</taxon>
        <taxon>Streptophyta</taxon>
        <taxon>Embryophyta</taxon>
        <taxon>Tracheophyta</taxon>
        <taxon>Spermatophyta</taxon>
        <taxon>Magnoliopsida</taxon>
        <taxon>Liliopsida</taxon>
        <taxon>Poales</taxon>
        <taxon>Poaceae</taxon>
        <taxon>PACMAD clade</taxon>
        <taxon>Panicoideae</taxon>
        <taxon>Andropogonodae</taxon>
        <taxon>Andropogoneae</taxon>
        <taxon>Saccharinae</taxon>
        <taxon>Miscanthus</taxon>
    </lineage>
</organism>
<proteinExistence type="predicted"/>
<feature type="compositionally biased region" description="Basic and acidic residues" evidence="1">
    <location>
        <begin position="32"/>
        <end position="41"/>
    </location>
</feature>
<dbReference type="Proteomes" id="UP000604825">
    <property type="component" value="Unassembled WGS sequence"/>
</dbReference>
<comment type="caution">
    <text evidence="2">The sequence shown here is derived from an EMBL/GenBank/DDBJ whole genome shotgun (WGS) entry which is preliminary data.</text>
</comment>
<evidence type="ECO:0000313" key="2">
    <source>
        <dbReference type="EMBL" id="CAD6220830.1"/>
    </source>
</evidence>
<feature type="region of interest" description="Disordered" evidence="1">
    <location>
        <begin position="1"/>
        <end position="56"/>
    </location>
</feature>
<gene>
    <name evidence="2" type="ORF">NCGR_LOCUS14250</name>
</gene>
<accession>A0A811N8W8</accession>
<dbReference type="EMBL" id="CAJGYO010000003">
    <property type="protein sequence ID" value="CAD6220830.1"/>
    <property type="molecule type" value="Genomic_DNA"/>
</dbReference>
<reference evidence="2" key="1">
    <citation type="submission" date="2020-10" db="EMBL/GenBank/DDBJ databases">
        <authorList>
            <person name="Han B."/>
            <person name="Lu T."/>
            <person name="Zhao Q."/>
            <person name="Huang X."/>
            <person name="Zhao Y."/>
        </authorList>
    </citation>
    <scope>NUCLEOTIDE SEQUENCE</scope>
</reference>
<evidence type="ECO:0000313" key="3">
    <source>
        <dbReference type="Proteomes" id="UP000604825"/>
    </source>
</evidence>
<name>A0A811N8W8_9POAL</name>
<evidence type="ECO:0000256" key="1">
    <source>
        <dbReference type="SAM" id="MobiDB-lite"/>
    </source>
</evidence>
<keyword evidence="3" id="KW-1185">Reference proteome</keyword>